<dbReference type="InterPro" id="IPR010866">
    <property type="entry name" value="A-2_8-polyST"/>
</dbReference>
<proteinExistence type="predicted"/>
<dbReference type="Proteomes" id="UP001057702">
    <property type="component" value="Unassembled WGS sequence"/>
</dbReference>
<sequence>MPRTQIVLASTLYGAATVAAALDAGCFGPADRRLLLVSNNAAVPETTPPLDATHGFAALRDRFDGVLSWNEAISPFHPSGWAPRPDDEPMWERYLRLLWGLGDDEIELAVESVHVEPALALVQLFPSATVDVYADGLMSYGPTRNKLEPLVTTRIRRLLHPDLVPGLRPLLLSEYGVEPQVVPTAAFVDVLEELAKATPLGEPAGEGPAVLLGQYLAVLGILTADEEERLHVRMLRGAAARGHRTIVFKPHPSAPARWSRRLEKEAADLGVELTVFDEPVLAEVLFQQLRPALVVGCFSTALFTASALYGIPVARTGTDLLLRRLTPYQNSNRVPVTIAEALLPALDPREDAAEPLTVPELTALLRAVGFCMQAKAYPKLRVETVRYLARHRDRRTRRYFGRRRLVALALPGGIPSGLAFLPRSPLVRRVARRTFRLLRLRPKGGTGT</sequence>
<keyword evidence="1" id="KW-1133">Transmembrane helix</keyword>
<name>A0ABT1PXY8_9ACTN</name>
<reference evidence="3" key="1">
    <citation type="submission" date="2022-06" db="EMBL/GenBank/DDBJ databases">
        <title>Draft genome sequence of Streptomyces sp. RB6PN25 isolated from peat swamp forest in Thailand.</title>
        <authorList>
            <person name="Duangmal K."/>
            <person name="Klaysubun C."/>
        </authorList>
    </citation>
    <scope>NUCLEOTIDE SEQUENCE</scope>
    <source>
        <strain evidence="3">RB6PN25</strain>
    </source>
</reference>
<organism evidence="3 4">
    <name type="scientific">Streptomyces humicola</name>
    <dbReference type="NCBI Taxonomy" id="2953240"/>
    <lineage>
        <taxon>Bacteria</taxon>
        <taxon>Bacillati</taxon>
        <taxon>Actinomycetota</taxon>
        <taxon>Actinomycetes</taxon>
        <taxon>Kitasatosporales</taxon>
        <taxon>Streptomycetaceae</taxon>
        <taxon>Streptomyces</taxon>
    </lineage>
</organism>
<keyword evidence="2" id="KW-0732">Signal</keyword>
<keyword evidence="1" id="KW-0812">Transmembrane</keyword>
<comment type="caution">
    <text evidence="3">The sequence shown here is derived from an EMBL/GenBank/DDBJ whole genome shotgun (WGS) entry which is preliminary data.</text>
</comment>
<evidence type="ECO:0000256" key="2">
    <source>
        <dbReference type="SAM" id="SignalP"/>
    </source>
</evidence>
<protein>
    <submittedName>
        <fullName evidence="3">Alpha-2,8-polysialyltransferase family protein</fullName>
    </submittedName>
</protein>
<evidence type="ECO:0000313" key="4">
    <source>
        <dbReference type="Proteomes" id="UP001057702"/>
    </source>
</evidence>
<feature type="chain" id="PRO_5045213082" evidence="2">
    <location>
        <begin position="22"/>
        <end position="448"/>
    </location>
</feature>
<evidence type="ECO:0000313" key="3">
    <source>
        <dbReference type="EMBL" id="MCQ4082532.1"/>
    </source>
</evidence>
<feature type="signal peptide" evidence="2">
    <location>
        <begin position="1"/>
        <end position="21"/>
    </location>
</feature>
<feature type="transmembrane region" description="Helical" evidence="1">
    <location>
        <begin position="292"/>
        <end position="314"/>
    </location>
</feature>
<keyword evidence="4" id="KW-1185">Reference proteome</keyword>
<accession>A0ABT1PXY8</accession>
<evidence type="ECO:0000256" key="1">
    <source>
        <dbReference type="SAM" id="Phobius"/>
    </source>
</evidence>
<dbReference type="EMBL" id="JANFNG010000014">
    <property type="protein sequence ID" value="MCQ4082532.1"/>
    <property type="molecule type" value="Genomic_DNA"/>
</dbReference>
<feature type="transmembrane region" description="Helical" evidence="1">
    <location>
        <begin position="405"/>
        <end position="422"/>
    </location>
</feature>
<keyword evidence="1" id="KW-0472">Membrane</keyword>
<gene>
    <name evidence="3" type="ORF">NGB36_18475</name>
</gene>
<dbReference type="RefSeq" id="WP_255921443.1">
    <property type="nucleotide sequence ID" value="NZ_JANFNG010000014.1"/>
</dbReference>
<dbReference type="Pfam" id="PF07388">
    <property type="entry name" value="A-2_8-polyST"/>
    <property type="match status" value="1"/>
</dbReference>